<accession>A0A455R044</accession>
<dbReference type="Gene3D" id="3.40.50.20">
    <property type="match status" value="1"/>
</dbReference>
<dbReference type="PROSITE" id="PS50975">
    <property type="entry name" value="ATP_GRASP"/>
    <property type="match status" value="1"/>
</dbReference>
<keyword evidence="1" id="KW-0067">ATP-binding</keyword>
<dbReference type="InterPro" id="IPR011761">
    <property type="entry name" value="ATP-grasp"/>
</dbReference>
<protein>
    <recommendedName>
        <fullName evidence="2">ATP-grasp domain-containing protein</fullName>
    </recommendedName>
</protein>
<reference evidence="3" key="1">
    <citation type="submission" date="2015-07" db="EMBL/GenBank/DDBJ databases">
        <title>Novel operon containing particulate methane monooxygenase-type genes and epoxyalkane:coenzyme M transferase gene in ethylene-assimilating marine bacterium, Haliea sp. ETY-M.</title>
        <authorList>
            <person name="Suzuki T."/>
            <person name="Habe H."/>
            <person name="Nakajima-Kambe T."/>
            <person name="Fuse H."/>
        </authorList>
    </citation>
    <scope>NUCLEOTIDE SEQUENCE</scope>
    <source>
        <strain evidence="3">ETY-M</strain>
    </source>
</reference>
<dbReference type="EMBL" id="LC064121">
    <property type="protein sequence ID" value="BBD50087.1"/>
    <property type="molecule type" value="Genomic_DNA"/>
</dbReference>
<evidence type="ECO:0000313" key="3">
    <source>
        <dbReference type="EMBL" id="BBD50087.1"/>
    </source>
</evidence>
<organism evidence="3">
    <name type="scientific">Haliea sp. ETY-M</name>
    <dbReference type="NCBI Taxonomy" id="1055105"/>
    <lineage>
        <taxon>Bacteria</taxon>
        <taxon>Pseudomonadati</taxon>
        <taxon>Pseudomonadota</taxon>
        <taxon>Gammaproteobacteria</taxon>
        <taxon>Cellvibrionales</taxon>
        <taxon>Halieaceae</taxon>
        <taxon>Haliea</taxon>
    </lineage>
</organism>
<keyword evidence="1" id="KW-0547">Nucleotide-binding</keyword>
<name>A0A455R044_9GAMM</name>
<dbReference type="AlphaFoldDB" id="A0A455R044"/>
<dbReference type="SUPFAM" id="SSF56059">
    <property type="entry name" value="Glutathione synthetase ATP-binding domain-like"/>
    <property type="match status" value="1"/>
</dbReference>
<dbReference type="InterPro" id="IPR003806">
    <property type="entry name" value="ATP-grasp_PylC-type"/>
</dbReference>
<sequence>MVITARAQTVLITLGRLPKALALARACRSQGCRVVVAEPFRWHLGSLSRAVDRCVRVTAPNVDREAYFRELLRLIDEERVDLVLPVSEEALHIAALAPQLPPHARLFGADHATLATLHDKLDFARLAQRLELPVPATEPAGTAAATALSLAQDYVEKPRHSCSGIGLRMAEAGEPLAGVDDRVLVQGFARGELLSSLTLVHEGRELATVVYRGTVFAGTVAVCFERVDEAPAIRDWITGFVAGYPCSGFVAFDFIVDEDGVARALECNPRATSGVHFFDAASLGAALLDPAAADTVALAERERFQWAYSTLTEAYAAIFRPREFARRMGQLFRARDVVWEARDPLPFLLMTPLSWEILWPAMSTSLTLGEATQRDIAWFGESAA</sequence>
<feature type="domain" description="ATP-grasp" evidence="2">
    <location>
        <begin position="124"/>
        <end position="296"/>
    </location>
</feature>
<evidence type="ECO:0000256" key="1">
    <source>
        <dbReference type="PROSITE-ProRule" id="PRU00409"/>
    </source>
</evidence>
<dbReference type="GO" id="GO:0046872">
    <property type="term" value="F:metal ion binding"/>
    <property type="evidence" value="ECO:0007669"/>
    <property type="project" value="InterPro"/>
</dbReference>
<dbReference type="Gene3D" id="3.30.470.20">
    <property type="entry name" value="ATP-grasp fold, B domain"/>
    <property type="match status" value="1"/>
</dbReference>
<proteinExistence type="predicted"/>
<dbReference type="GO" id="GO:0005524">
    <property type="term" value="F:ATP binding"/>
    <property type="evidence" value="ECO:0007669"/>
    <property type="project" value="UniProtKB-UniRule"/>
</dbReference>
<evidence type="ECO:0000259" key="2">
    <source>
        <dbReference type="PROSITE" id="PS50975"/>
    </source>
</evidence>
<dbReference type="Pfam" id="PF02655">
    <property type="entry name" value="ATP-grasp_3"/>
    <property type="match status" value="1"/>
</dbReference>